<sequence length="112" mass="12824">MVSKNPKTSLHRADGRADKDSSYKLIIVVKPIVPIQIGNWPAKTRNLERSDIGRRFTSRTPRCSDNEDVITDLVGALLSPFEQTLSGLKHREFCKPRLRIKNINHLGIRKEY</sequence>
<evidence type="ECO:0000313" key="1">
    <source>
        <dbReference type="EMBL" id="GFX89997.1"/>
    </source>
</evidence>
<dbReference type="EMBL" id="BMAU01021087">
    <property type="protein sequence ID" value="GFX89997.1"/>
    <property type="molecule type" value="Genomic_DNA"/>
</dbReference>
<protein>
    <submittedName>
        <fullName evidence="1">Uncharacterized protein</fullName>
    </submittedName>
</protein>
<dbReference type="AlphaFoldDB" id="A0A8X6RIE2"/>
<gene>
    <name evidence="1" type="ORF">TNCV_886951</name>
</gene>
<proteinExistence type="predicted"/>
<evidence type="ECO:0000313" key="2">
    <source>
        <dbReference type="Proteomes" id="UP000887159"/>
    </source>
</evidence>
<dbReference type="Proteomes" id="UP000887159">
    <property type="component" value="Unassembled WGS sequence"/>
</dbReference>
<reference evidence="1" key="1">
    <citation type="submission" date="2020-08" db="EMBL/GenBank/DDBJ databases">
        <title>Multicomponent nature underlies the extraordinary mechanical properties of spider dragline silk.</title>
        <authorList>
            <person name="Kono N."/>
            <person name="Nakamura H."/>
            <person name="Mori M."/>
            <person name="Yoshida Y."/>
            <person name="Ohtoshi R."/>
            <person name="Malay A.D."/>
            <person name="Moran D.A.P."/>
            <person name="Tomita M."/>
            <person name="Numata K."/>
            <person name="Arakawa K."/>
        </authorList>
    </citation>
    <scope>NUCLEOTIDE SEQUENCE</scope>
</reference>
<keyword evidence="2" id="KW-1185">Reference proteome</keyword>
<comment type="caution">
    <text evidence="1">The sequence shown here is derived from an EMBL/GenBank/DDBJ whole genome shotgun (WGS) entry which is preliminary data.</text>
</comment>
<accession>A0A8X6RIE2</accession>
<organism evidence="1 2">
    <name type="scientific">Trichonephila clavipes</name>
    <name type="common">Golden silk orbweaver</name>
    <name type="synonym">Nephila clavipes</name>
    <dbReference type="NCBI Taxonomy" id="2585209"/>
    <lineage>
        <taxon>Eukaryota</taxon>
        <taxon>Metazoa</taxon>
        <taxon>Ecdysozoa</taxon>
        <taxon>Arthropoda</taxon>
        <taxon>Chelicerata</taxon>
        <taxon>Arachnida</taxon>
        <taxon>Araneae</taxon>
        <taxon>Araneomorphae</taxon>
        <taxon>Entelegynae</taxon>
        <taxon>Araneoidea</taxon>
        <taxon>Nephilidae</taxon>
        <taxon>Trichonephila</taxon>
    </lineage>
</organism>
<name>A0A8X6RIE2_TRICX</name>